<dbReference type="PANTHER" id="PTHR10067">
    <property type="entry name" value="PHOSPHATIDYLSERINE DECARBOXYLASE"/>
    <property type="match status" value="1"/>
</dbReference>
<dbReference type="InterPro" id="IPR003817">
    <property type="entry name" value="PS_Dcarbxylase"/>
</dbReference>
<dbReference type="Pfam" id="PF02666">
    <property type="entry name" value="PS_Dcarbxylase"/>
    <property type="match status" value="1"/>
</dbReference>
<keyword evidence="6" id="KW-1185">Reference proteome</keyword>
<accession>A0A4R0RG37</accession>
<proteinExistence type="predicted"/>
<dbReference type="Pfam" id="PF21294">
    <property type="entry name" value="Polysacc_lyase_14"/>
    <property type="match status" value="1"/>
</dbReference>
<dbReference type="STRING" id="92696.A0A4R0RG37"/>
<dbReference type="GO" id="GO:0004609">
    <property type="term" value="F:phosphatidylserine decarboxylase activity"/>
    <property type="evidence" value="ECO:0007669"/>
    <property type="project" value="InterPro"/>
</dbReference>
<organism evidence="5 6">
    <name type="scientific">Steccherinum ochraceum</name>
    <dbReference type="NCBI Taxonomy" id="92696"/>
    <lineage>
        <taxon>Eukaryota</taxon>
        <taxon>Fungi</taxon>
        <taxon>Dikarya</taxon>
        <taxon>Basidiomycota</taxon>
        <taxon>Agaricomycotina</taxon>
        <taxon>Agaricomycetes</taxon>
        <taxon>Polyporales</taxon>
        <taxon>Steccherinaceae</taxon>
        <taxon>Steccherinum</taxon>
    </lineage>
</organism>
<dbReference type="Proteomes" id="UP000292702">
    <property type="component" value="Unassembled WGS sequence"/>
</dbReference>
<feature type="region of interest" description="Disordered" evidence="3">
    <location>
        <begin position="1"/>
        <end position="30"/>
    </location>
</feature>
<dbReference type="GO" id="GO:0008654">
    <property type="term" value="P:phospholipid biosynthetic process"/>
    <property type="evidence" value="ECO:0007669"/>
    <property type="project" value="InterPro"/>
</dbReference>
<reference evidence="5 6" key="1">
    <citation type="submission" date="2018-11" db="EMBL/GenBank/DDBJ databases">
        <title>Genome assembly of Steccherinum ochraceum LE-BIN_3174, the white-rot fungus of the Steccherinaceae family (The Residual Polyporoid clade, Polyporales, Basidiomycota).</title>
        <authorList>
            <person name="Fedorova T.V."/>
            <person name="Glazunova O.A."/>
            <person name="Landesman E.O."/>
            <person name="Moiseenko K.V."/>
            <person name="Psurtseva N.V."/>
            <person name="Savinova O.S."/>
            <person name="Shakhova N.V."/>
            <person name="Tyazhelova T.V."/>
            <person name="Vasina D.V."/>
        </authorList>
    </citation>
    <scope>NUCLEOTIDE SEQUENCE [LARGE SCALE GENOMIC DNA]</scope>
    <source>
        <strain evidence="5 6">LE-BIN_3174</strain>
    </source>
</reference>
<dbReference type="OrthoDB" id="5973539at2759"/>
<dbReference type="Gene3D" id="2.60.120.200">
    <property type="match status" value="1"/>
</dbReference>
<dbReference type="PANTHER" id="PTHR10067:SF17">
    <property type="entry name" value="PHOSPHATIDYLSERINE DECARBOXYLASE PROENZYME 2"/>
    <property type="match status" value="1"/>
</dbReference>
<keyword evidence="1" id="KW-0210">Decarboxylase</keyword>
<dbReference type="EMBL" id="RWJN01000144">
    <property type="protein sequence ID" value="TCD66236.1"/>
    <property type="molecule type" value="Genomic_DNA"/>
</dbReference>
<gene>
    <name evidence="5" type="ORF">EIP91_001639</name>
</gene>
<feature type="compositionally biased region" description="Basic and acidic residues" evidence="3">
    <location>
        <begin position="9"/>
        <end position="29"/>
    </location>
</feature>
<evidence type="ECO:0000259" key="4">
    <source>
        <dbReference type="Pfam" id="PF21294"/>
    </source>
</evidence>
<keyword evidence="2" id="KW-0456">Lyase</keyword>
<protein>
    <recommendedName>
        <fullName evidence="4">Polysaccharide lyase 14 domain-containing protein</fullName>
    </recommendedName>
</protein>
<evidence type="ECO:0000313" key="6">
    <source>
        <dbReference type="Proteomes" id="UP000292702"/>
    </source>
</evidence>
<dbReference type="AlphaFoldDB" id="A0A4R0RG37"/>
<comment type="caution">
    <text evidence="5">The sequence shown here is derived from an EMBL/GenBank/DDBJ whole genome shotgun (WGS) entry which is preliminary data.</text>
</comment>
<evidence type="ECO:0000313" key="5">
    <source>
        <dbReference type="EMBL" id="TCD66236.1"/>
    </source>
</evidence>
<evidence type="ECO:0000256" key="1">
    <source>
        <dbReference type="ARBA" id="ARBA00022793"/>
    </source>
</evidence>
<name>A0A4R0RG37_9APHY</name>
<evidence type="ECO:0000256" key="2">
    <source>
        <dbReference type="ARBA" id="ARBA00023239"/>
    </source>
</evidence>
<dbReference type="InterPro" id="IPR048958">
    <property type="entry name" value="Polysacc_lyase_14"/>
</dbReference>
<feature type="domain" description="Polysaccharide lyase 14" evidence="4">
    <location>
        <begin position="386"/>
        <end position="458"/>
    </location>
</feature>
<sequence>MASIPHPHIHNDKPVETIHPDNLPKESRHPSVAANTLGTLVDNSARHADVQHGIHAQMHKLRDSEFVHKLIPGIEKVASDYHVGNFVVDRQSGEKFCKSMPLYSRLGMHLLFYGGTQVKVLHNQTVESVLKDLSIRQIKAYDAPESVKSIPSFIETYSIQTDELIQPDITAYKTFNDFFSRKLKPEARPIQNVDDPAGICAVADSRLTVYESVDLAKKFWIKGNNFDIPSLLDVDGSSDEAKRFSDASLAIFRLAPADYHRFHSPIEGTVGETHDIPGQYYTGKPGFDVFTGNKRSVLYMTHARSGMPIAYVAIGAMLVGSVLWTTGGQKGATVKRGDELGYFAYGGSTVVAIFPKGMLRFDDDLVKNSQSPTETYVKKQPIAFTNTKSIGIGSFYFAPKRWTTVAERLKMNTMGQADGEIEVHIDGISVIRVGGLKLRYEAAPDSHLQGLHFQTFFGAPVAL</sequence>
<evidence type="ECO:0000256" key="3">
    <source>
        <dbReference type="SAM" id="MobiDB-lite"/>
    </source>
</evidence>